<proteinExistence type="predicted"/>
<dbReference type="Pfam" id="PF12997">
    <property type="entry name" value="DUF3881"/>
    <property type="match status" value="1"/>
</dbReference>
<reference evidence="1 2" key="1">
    <citation type="journal article" date="2021" name="ISME Commun">
        <title>Automated analysis of genomic sequences facilitates high-throughput and comprehensive description of bacteria.</title>
        <authorList>
            <person name="Hitch T.C.A."/>
        </authorList>
    </citation>
    <scope>NUCLEOTIDE SEQUENCE [LARGE SCALE GENOMIC DNA]</scope>
    <source>
        <strain evidence="1 2">Sanger_02</strain>
    </source>
</reference>
<comment type="caution">
    <text evidence="1">The sequence shown here is derived from an EMBL/GenBank/DDBJ whole genome shotgun (WGS) entry which is preliminary data.</text>
</comment>
<organism evidence="1 2">
    <name type="scientific">Dorea ammoniilytica</name>
    <dbReference type="NCBI Taxonomy" id="2981788"/>
    <lineage>
        <taxon>Bacteria</taxon>
        <taxon>Bacillati</taxon>
        <taxon>Bacillota</taxon>
        <taxon>Clostridia</taxon>
        <taxon>Lachnospirales</taxon>
        <taxon>Lachnospiraceae</taxon>
        <taxon>Dorea</taxon>
    </lineage>
</organism>
<sequence length="291" mass="33511">MHKYLNAIGYGGLASEKQLNRLLQYAEKVYTHHELMALDQETDYCEYRMKSSKDMGICVCGTMDEEEHFERYFYYPYFEGSGITSVADVTLERRMDRHSFVGIYEDAKVGVSLIFHVQNAIECMLADVRRNHVLDHVSITLSGLCNDGMILLPVFKNPDQEKRSREESRNRMTLLTAARNGDPSAIESLTLDDLDTYTKVSRRLVKEDVFTIVDTYFMPCGIECDRYSILGEILNIRMDENEETGEEIYILSLNVNEMKFDACIPKANLIGEPAIGRRFKGNIWLQGMIRM</sequence>
<evidence type="ECO:0000313" key="2">
    <source>
        <dbReference type="Proteomes" id="UP001207605"/>
    </source>
</evidence>
<dbReference type="InterPro" id="IPR024541">
    <property type="entry name" value="DUF3881"/>
</dbReference>
<dbReference type="EMBL" id="JAOQJV010000023">
    <property type="protein sequence ID" value="MCU6701008.1"/>
    <property type="molecule type" value="Genomic_DNA"/>
</dbReference>
<keyword evidence="2" id="KW-1185">Reference proteome</keyword>
<dbReference type="RefSeq" id="WP_262582293.1">
    <property type="nucleotide sequence ID" value="NZ_JAOQJV010000023.1"/>
</dbReference>
<dbReference type="Proteomes" id="UP001207605">
    <property type="component" value="Unassembled WGS sequence"/>
</dbReference>
<protein>
    <submittedName>
        <fullName evidence="1">DUF3881 family protein</fullName>
    </submittedName>
</protein>
<gene>
    <name evidence="1" type="ORF">OCV65_12295</name>
</gene>
<accession>A0ABT2S944</accession>
<name>A0ABT2S944_9FIRM</name>
<evidence type="ECO:0000313" key="1">
    <source>
        <dbReference type="EMBL" id="MCU6701008.1"/>
    </source>
</evidence>